<accession>A0A2H3D2L4</accession>
<dbReference type="CDD" id="cd21037">
    <property type="entry name" value="MLKL_NTD"/>
    <property type="match status" value="1"/>
</dbReference>
<sequence>MYGVPPICSFSRCTTMSGIDSCLKIARFTAAAGEMAPFPFIKGAAQCVVVVLETIESAAKNGKDLQELVENIIATLVVVRDTIIDHGPTSASCFKDVCLDFQTYLNDLLSKLNKEGKPSGIRRFLKAKKISEDIGAYRQRVQTAKDNFLIRTTTMTRLALSDVHDDVTTGFSILTGSVEASERNITSSIKDTREEIHTWGAQQSEDMQNLSARLQGSRQWGLYKGSVWNIIAGDIHVIAPVTRSLTKYRTVKYQDSYCTIENSDTQKVIRKYQTSGENREDAMNQLDRALDFLMKQRHPNLPQIFGVCRSPDLPAIIFLLHGTTRVPFNHYIHDLPATRFVQFYFDLFQDLQSVSEVLPMESHRYSGDRFYSVFHPNNEEEQVYVNKYGKLVFGDLPCYTCYYLGPFDLSYTPEHGKYSLRHGIGSRASGNPLHSQVSRWKSASSSRKGDLQHRYDTIAFCHIKYSANWITWTQTFNRHRLQPPPYQPDYLDFHSQTDNTLYVPGSILCPQLLCSPESPHRVLVGRAWPWPYGWKWDISLHKESSRKEVVNLSFDKFVI</sequence>
<keyword evidence="2" id="KW-1185">Reference proteome</keyword>
<gene>
    <name evidence="1" type="ORF">ARMGADRAFT_1068473</name>
</gene>
<dbReference type="OrthoDB" id="2965063at2759"/>
<dbReference type="InParanoid" id="A0A2H3D2L4"/>
<dbReference type="InterPro" id="IPR059179">
    <property type="entry name" value="MLKL-like_MCAfunc"/>
</dbReference>
<dbReference type="AlphaFoldDB" id="A0A2H3D2L4"/>
<organism evidence="1 2">
    <name type="scientific">Armillaria gallica</name>
    <name type="common">Bulbous honey fungus</name>
    <name type="synonym">Armillaria bulbosa</name>
    <dbReference type="NCBI Taxonomy" id="47427"/>
    <lineage>
        <taxon>Eukaryota</taxon>
        <taxon>Fungi</taxon>
        <taxon>Dikarya</taxon>
        <taxon>Basidiomycota</taxon>
        <taxon>Agaricomycotina</taxon>
        <taxon>Agaricomycetes</taxon>
        <taxon>Agaricomycetidae</taxon>
        <taxon>Agaricales</taxon>
        <taxon>Marasmiineae</taxon>
        <taxon>Physalacriaceae</taxon>
        <taxon>Armillaria</taxon>
    </lineage>
</organism>
<protein>
    <submittedName>
        <fullName evidence="1">Uncharacterized protein</fullName>
    </submittedName>
</protein>
<proteinExistence type="predicted"/>
<evidence type="ECO:0000313" key="1">
    <source>
        <dbReference type="EMBL" id="PBK81766.1"/>
    </source>
</evidence>
<reference evidence="2" key="1">
    <citation type="journal article" date="2017" name="Nat. Ecol. Evol.">
        <title>Genome expansion and lineage-specific genetic innovations in the forest pathogenic fungi Armillaria.</title>
        <authorList>
            <person name="Sipos G."/>
            <person name="Prasanna A.N."/>
            <person name="Walter M.C."/>
            <person name="O'Connor E."/>
            <person name="Balint B."/>
            <person name="Krizsan K."/>
            <person name="Kiss B."/>
            <person name="Hess J."/>
            <person name="Varga T."/>
            <person name="Slot J."/>
            <person name="Riley R."/>
            <person name="Boka B."/>
            <person name="Rigling D."/>
            <person name="Barry K."/>
            <person name="Lee J."/>
            <person name="Mihaltcheva S."/>
            <person name="LaButti K."/>
            <person name="Lipzen A."/>
            <person name="Waldron R."/>
            <person name="Moloney N.M."/>
            <person name="Sperisen C."/>
            <person name="Kredics L."/>
            <person name="Vagvoelgyi C."/>
            <person name="Patrignani A."/>
            <person name="Fitzpatrick D."/>
            <person name="Nagy I."/>
            <person name="Doyle S."/>
            <person name="Anderson J.B."/>
            <person name="Grigoriev I.V."/>
            <person name="Gueldener U."/>
            <person name="Muensterkoetter M."/>
            <person name="Nagy L.G."/>
        </authorList>
    </citation>
    <scope>NUCLEOTIDE SEQUENCE [LARGE SCALE GENOMIC DNA]</scope>
    <source>
        <strain evidence="2">Ar21-2</strain>
    </source>
</reference>
<evidence type="ECO:0000313" key="2">
    <source>
        <dbReference type="Proteomes" id="UP000217790"/>
    </source>
</evidence>
<dbReference type="Proteomes" id="UP000217790">
    <property type="component" value="Unassembled WGS sequence"/>
</dbReference>
<dbReference type="OMA" id="SANWITW"/>
<dbReference type="EMBL" id="KZ293725">
    <property type="protein sequence ID" value="PBK81766.1"/>
    <property type="molecule type" value="Genomic_DNA"/>
</dbReference>
<name>A0A2H3D2L4_ARMGA</name>